<evidence type="ECO:0000256" key="1">
    <source>
        <dbReference type="PROSITE-ProRule" id="PRU00325"/>
    </source>
</evidence>
<dbReference type="InterPro" id="IPR007527">
    <property type="entry name" value="Znf_SWIM"/>
</dbReference>
<protein>
    <recommendedName>
        <fullName evidence="2">SWIM-type domain-containing protein</fullName>
    </recommendedName>
</protein>
<organism evidence="3">
    <name type="scientific">Amphimedon queenslandica</name>
    <name type="common">Sponge</name>
    <dbReference type="NCBI Taxonomy" id="400682"/>
    <lineage>
        <taxon>Eukaryota</taxon>
        <taxon>Metazoa</taxon>
        <taxon>Porifera</taxon>
        <taxon>Demospongiae</taxon>
        <taxon>Heteroscleromorpha</taxon>
        <taxon>Haplosclerida</taxon>
        <taxon>Niphatidae</taxon>
        <taxon>Amphimedon</taxon>
    </lineage>
</organism>
<dbReference type="PANTHER" id="PTHR47526:SF3">
    <property type="entry name" value="PHD-TYPE DOMAIN-CONTAINING PROTEIN"/>
    <property type="match status" value="1"/>
</dbReference>
<proteinExistence type="predicted"/>
<evidence type="ECO:0000313" key="3">
    <source>
        <dbReference type="EnsemblMetazoa" id="Aqu2.1.01572_001"/>
    </source>
</evidence>
<dbReference type="OrthoDB" id="10005682at2759"/>
<evidence type="ECO:0000259" key="2">
    <source>
        <dbReference type="PROSITE" id="PS50966"/>
    </source>
</evidence>
<dbReference type="AlphaFoldDB" id="A0A1X7SHI9"/>
<keyword evidence="1" id="KW-0479">Metal-binding</keyword>
<sequence length="174" mass="19735">MEESYKKKLKLIFQGLSDLCDPYKVPMEMWSDDISLWPDLEFGQLYMYLVSTTGEFTKEMLKNYKSLDAYNYYASGWVQTIYFHDMEQGINCVLKGKVKASQRLNDPPHEAWVCLHKKTADVVTGHCSCMAGKGGTCSHVAGILFKIEACARLGIVKMSCTSLPCVWNQSFSKN</sequence>
<dbReference type="PANTHER" id="PTHR47526">
    <property type="entry name" value="ATP-DEPENDENT DNA HELICASE"/>
    <property type="match status" value="1"/>
</dbReference>
<dbReference type="InParanoid" id="A0A1X7SHI9"/>
<keyword evidence="1" id="KW-0863">Zinc-finger</keyword>
<keyword evidence="1" id="KW-0862">Zinc</keyword>
<feature type="domain" description="SWIM-type" evidence="2">
    <location>
        <begin position="118"/>
        <end position="148"/>
    </location>
</feature>
<accession>A0A1X7SHI9</accession>
<dbReference type="GO" id="GO:0008270">
    <property type="term" value="F:zinc ion binding"/>
    <property type="evidence" value="ECO:0007669"/>
    <property type="project" value="UniProtKB-KW"/>
</dbReference>
<name>A0A1X7SHI9_AMPQE</name>
<reference evidence="3" key="1">
    <citation type="submission" date="2017-05" db="UniProtKB">
        <authorList>
            <consortium name="EnsemblMetazoa"/>
        </authorList>
    </citation>
    <scope>IDENTIFICATION</scope>
</reference>
<dbReference type="PROSITE" id="PS50966">
    <property type="entry name" value="ZF_SWIM"/>
    <property type="match status" value="1"/>
</dbReference>
<dbReference type="eggNOG" id="ENOG502STJ2">
    <property type="taxonomic scope" value="Eukaryota"/>
</dbReference>
<dbReference type="EnsemblMetazoa" id="Aqu2.1.01572_001">
    <property type="protein sequence ID" value="Aqu2.1.01572_001"/>
    <property type="gene ID" value="Aqu2.1.01572"/>
</dbReference>